<feature type="chain" id="PRO_5021785288" description="6-bladed beta-propeller" evidence="1">
    <location>
        <begin position="29"/>
        <end position="327"/>
    </location>
</feature>
<name>A0A538SUM1_UNCEI</name>
<dbReference type="GO" id="GO:0008270">
    <property type="term" value="F:zinc ion binding"/>
    <property type="evidence" value="ECO:0007669"/>
    <property type="project" value="UniProtKB-KW"/>
</dbReference>
<gene>
    <name evidence="2" type="ORF">E6K74_04270</name>
</gene>
<dbReference type="InterPro" id="IPR050952">
    <property type="entry name" value="TRIM-NHL_E3_ligases"/>
</dbReference>
<comment type="caution">
    <text evidence="2">The sequence shown here is derived from an EMBL/GenBank/DDBJ whole genome shotgun (WGS) entry which is preliminary data.</text>
</comment>
<accession>A0A538SUM1</accession>
<dbReference type="GO" id="GO:0061630">
    <property type="term" value="F:ubiquitin protein ligase activity"/>
    <property type="evidence" value="ECO:0007669"/>
    <property type="project" value="TreeGrafter"/>
</dbReference>
<sequence length="327" mass="35416">MSGPTRRTLIAILAMLACLTGPHGVCLAAEREVSDSTASGPPTALRTEWTFDRDALEAVGIRRPSRLAYDSDGNLHVLDAETRRITKLDPRGRVLYEVGGYGSDETSLELPQDLVVDRDQSLLVLDRGRGAVVAFDRAGRFLGLKPFQVSALEESRDAGARLLLDRFGKLWLLSARARDLVPLDDRLGRARVARYLVPEDSVLTPLAAAAGERGEVWIYDAARRGLRRFDASGRFRFGLVLDPLPKAVSISDLAVDRAGHLYAADAVGQRILVIGADGSILLTRALGGDRVPWRPAALAIGPHGQIAVADPERAEIQVLEPVRGARP</sequence>
<dbReference type="PANTHER" id="PTHR24104">
    <property type="entry name" value="E3 UBIQUITIN-PROTEIN LIGASE NHLRC1-RELATED"/>
    <property type="match status" value="1"/>
</dbReference>
<feature type="signal peptide" evidence="1">
    <location>
        <begin position="1"/>
        <end position="28"/>
    </location>
</feature>
<evidence type="ECO:0008006" key="4">
    <source>
        <dbReference type="Google" id="ProtNLM"/>
    </source>
</evidence>
<dbReference type="PANTHER" id="PTHR24104:SF25">
    <property type="entry name" value="PROTEIN LIN-41"/>
    <property type="match status" value="1"/>
</dbReference>
<evidence type="ECO:0000313" key="2">
    <source>
        <dbReference type="EMBL" id="TMQ55065.1"/>
    </source>
</evidence>
<dbReference type="CDD" id="cd05819">
    <property type="entry name" value="NHL"/>
    <property type="match status" value="1"/>
</dbReference>
<dbReference type="AlphaFoldDB" id="A0A538SUM1"/>
<evidence type="ECO:0000313" key="3">
    <source>
        <dbReference type="Proteomes" id="UP000319829"/>
    </source>
</evidence>
<dbReference type="SUPFAM" id="SSF101898">
    <property type="entry name" value="NHL repeat"/>
    <property type="match status" value="1"/>
</dbReference>
<proteinExistence type="predicted"/>
<dbReference type="Proteomes" id="UP000319829">
    <property type="component" value="Unassembled WGS sequence"/>
</dbReference>
<reference evidence="2 3" key="1">
    <citation type="journal article" date="2019" name="Nat. Microbiol.">
        <title>Mediterranean grassland soil C-N compound turnover is dependent on rainfall and depth, and is mediated by genomically divergent microorganisms.</title>
        <authorList>
            <person name="Diamond S."/>
            <person name="Andeer P.F."/>
            <person name="Li Z."/>
            <person name="Crits-Christoph A."/>
            <person name="Burstein D."/>
            <person name="Anantharaman K."/>
            <person name="Lane K.R."/>
            <person name="Thomas B.C."/>
            <person name="Pan C."/>
            <person name="Northen T.R."/>
            <person name="Banfield J.F."/>
        </authorList>
    </citation>
    <scope>NUCLEOTIDE SEQUENCE [LARGE SCALE GENOMIC DNA]</scope>
    <source>
        <strain evidence="2">WS_4</strain>
    </source>
</reference>
<dbReference type="Gene3D" id="2.120.10.30">
    <property type="entry name" value="TolB, C-terminal domain"/>
    <property type="match status" value="1"/>
</dbReference>
<dbReference type="PROSITE" id="PS51257">
    <property type="entry name" value="PROKAR_LIPOPROTEIN"/>
    <property type="match status" value="1"/>
</dbReference>
<dbReference type="InterPro" id="IPR011042">
    <property type="entry name" value="6-blade_b-propeller_TolB-like"/>
</dbReference>
<protein>
    <recommendedName>
        <fullName evidence="4">6-bladed beta-propeller</fullName>
    </recommendedName>
</protein>
<organism evidence="2 3">
    <name type="scientific">Eiseniibacteriota bacterium</name>
    <dbReference type="NCBI Taxonomy" id="2212470"/>
    <lineage>
        <taxon>Bacteria</taxon>
        <taxon>Candidatus Eiseniibacteriota</taxon>
    </lineage>
</organism>
<dbReference type="GO" id="GO:0000209">
    <property type="term" value="P:protein polyubiquitination"/>
    <property type="evidence" value="ECO:0007669"/>
    <property type="project" value="TreeGrafter"/>
</dbReference>
<dbReference type="GO" id="GO:0043161">
    <property type="term" value="P:proteasome-mediated ubiquitin-dependent protein catabolic process"/>
    <property type="evidence" value="ECO:0007669"/>
    <property type="project" value="TreeGrafter"/>
</dbReference>
<dbReference type="Gene3D" id="2.40.10.500">
    <property type="match status" value="1"/>
</dbReference>
<dbReference type="EMBL" id="VBOU01000043">
    <property type="protein sequence ID" value="TMQ55065.1"/>
    <property type="molecule type" value="Genomic_DNA"/>
</dbReference>
<keyword evidence="1" id="KW-0732">Signal</keyword>
<evidence type="ECO:0000256" key="1">
    <source>
        <dbReference type="SAM" id="SignalP"/>
    </source>
</evidence>